<proteinExistence type="predicted"/>
<reference evidence="1 2" key="1">
    <citation type="submission" date="2024-03" db="EMBL/GenBank/DDBJ databases">
        <title>First Report of Pectobacterium brasiliscabiei causing potato scab in china.</title>
        <authorList>
            <person name="Handique U."/>
        </authorList>
    </citation>
    <scope>NUCLEOTIDE SEQUENCE [LARGE SCALE GENOMIC DNA]</scope>
    <source>
        <strain evidence="1 2">ZRIMU1503</strain>
    </source>
</reference>
<name>A0ABU8G5Q9_9ACTN</name>
<sequence length="146" mass="16226">MTYRLVEGQLPLNLPGIFKPWTIEVGHSKILLRGFSGGEEGDAPRIFDVLFQDVSRISLADRYSGLLVSDAGPDALRAEERRVGRRWRESGLFRVCQDDPLDYVVAGHVFWAEVSVLATDPSPLMQESPAADAIRGGTVFRVRADR</sequence>
<gene>
    <name evidence="1" type="ORF">WB403_05150</name>
</gene>
<dbReference type="RefSeq" id="WP_336535807.1">
    <property type="nucleotide sequence ID" value="NZ_JBBAYL010000010.1"/>
</dbReference>
<organism evidence="1 2">
    <name type="scientific">Streptomyces brasiliscabiei</name>
    <dbReference type="NCBI Taxonomy" id="2736302"/>
    <lineage>
        <taxon>Bacteria</taxon>
        <taxon>Bacillati</taxon>
        <taxon>Actinomycetota</taxon>
        <taxon>Actinomycetes</taxon>
        <taxon>Kitasatosporales</taxon>
        <taxon>Streptomycetaceae</taxon>
        <taxon>Streptomyces</taxon>
    </lineage>
</organism>
<comment type="caution">
    <text evidence="1">The sequence shown here is derived from an EMBL/GenBank/DDBJ whole genome shotgun (WGS) entry which is preliminary data.</text>
</comment>
<protein>
    <submittedName>
        <fullName evidence="1">Uncharacterized protein</fullName>
    </submittedName>
</protein>
<accession>A0ABU8G5Q9</accession>
<keyword evidence="2" id="KW-1185">Reference proteome</keyword>
<evidence type="ECO:0000313" key="1">
    <source>
        <dbReference type="EMBL" id="MEI5608538.1"/>
    </source>
</evidence>
<evidence type="ECO:0000313" key="2">
    <source>
        <dbReference type="Proteomes" id="UP001365781"/>
    </source>
</evidence>
<dbReference type="EMBL" id="JBBAYM010000003">
    <property type="protein sequence ID" value="MEI5608538.1"/>
    <property type="molecule type" value="Genomic_DNA"/>
</dbReference>
<dbReference type="Proteomes" id="UP001365781">
    <property type="component" value="Unassembled WGS sequence"/>
</dbReference>